<reference evidence="7 8" key="1">
    <citation type="submission" date="2018-10" db="EMBL/GenBank/DDBJ databases">
        <title>Fifty Aureobasidium pullulans genomes reveal a recombining polyextremotolerant generalist.</title>
        <authorList>
            <person name="Gostincar C."/>
            <person name="Turk M."/>
            <person name="Zajc J."/>
            <person name="Gunde-Cimerman N."/>
        </authorList>
    </citation>
    <scope>NUCLEOTIDE SEQUENCE [LARGE SCALE GENOMIC DNA]</scope>
    <source>
        <strain evidence="7 8">EXF-11900</strain>
    </source>
</reference>
<name>A0A4S8SA95_AURPU</name>
<comment type="subcellular location">
    <subcellularLocation>
        <location evidence="1">Nucleus</location>
        <location evidence="1">Nucleolus</location>
    </subcellularLocation>
</comment>
<keyword evidence="4" id="KW-0677">Repeat</keyword>
<dbReference type="GO" id="GO:0030515">
    <property type="term" value="F:snoRNA binding"/>
    <property type="evidence" value="ECO:0007669"/>
    <property type="project" value="InterPro"/>
</dbReference>
<gene>
    <name evidence="7" type="ORF">D6D28_07601</name>
</gene>
<keyword evidence="5" id="KW-0539">Nucleus</keyword>
<evidence type="ECO:0000313" key="8">
    <source>
        <dbReference type="Proteomes" id="UP000304951"/>
    </source>
</evidence>
<evidence type="ECO:0000259" key="6">
    <source>
        <dbReference type="Pfam" id="PF08640"/>
    </source>
</evidence>
<dbReference type="PANTHER" id="PTHR23271">
    <property type="entry name" value="HEPATOCELLULAR CARCINOMA-ASSOCIATED ANTIGEN 66"/>
    <property type="match status" value="1"/>
</dbReference>
<evidence type="ECO:0000256" key="5">
    <source>
        <dbReference type="ARBA" id="ARBA00023242"/>
    </source>
</evidence>
<dbReference type="SUPFAM" id="SSF48452">
    <property type="entry name" value="TPR-like"/>
    <property type="match status" value="1"/>
</dbReference>
<protein>
    <recommendedName>
        <fullName evidence="6">U3 small nucleolar RNA-associated protein 6 N-terminal domain-containing protein</fullName>
    </recommendedName>
</protein>
<dbReference type="SMART" id="SM00386">
    <property type="entry name" value="HAT"/>
    <property type="match status" value="3"/>
</dbReference>
<dbReference type="Gene3D" id="1.25.40.10">
    <property type="entry name" value="Tetratricopeptide repeat domain"/>
    <property type="match status" value="1"/>
</dbReference>
<comment type="caution">
    <text evidence="7">The sequence shown here is derived from an EMBL/GenBank/DDBJ whole genome shotgun (WGS) entry which is preliminary data.</text>
</comment>
<dbReference type="AlphaFoldDB" id="A0A4S8SA95"/>
<dbReference type="InterPro" id="IPR011990">
    <property type="entry name" value="TPR-like_helical_dom_sf"/>
</dbReference>
<comment type="similarity">
    <text evidence="2">Belongs to the UTP6 family.</text>
</comment>
<dbReference type="InterPro" id="IPR013949">
    <property type="entry name" value="Utp6"/>
</dbReference>
<proteinExistence type="inferred from homology"/>
<dbReference type="InterPro" id="IPR055347">
    <property type="entry name" value="UTP6_N"/>
</dbReference>
<feature type="domain" description="U3 small nucleolar RNA-associated protein 6 N-terminal" evidence="6">
    <location>
        <begin position="26"/>
        <end position="96"/>
    </location>
</feature>
<keyword evidence="3" id="KW-0698">rRNA processing</keyword>
<dbReference type="GO" id="GO:0032040">
    <property type="term" value="C:small-subunit processome"/>
    <property type="evidence" value="ECO:0007669"/>
    <property type="project" value="TreeGrafter"/>
</dbReference>
<evidence type="ECO:0000256" key="3">
    <source>
        <dbReference type="ARBA" id="ARBA00022552"/>
    </source>
</evidence>
<organism evidence="7 8">
    <name type="scientific">Aureobasidium pullulans</name>
    <name type="common">Black yeast</name>
    <name type="synonym">Pullularia pullulans</name>
    <dbReference type="NCBI Taxonomy" id="5580"/>
    <lineage>
        <taxon>Eukaryota</taxon>
        <taxon>Fungi</taxon>
        <taxon>Dikarya</taxon>
        <taxon>Ascomycota</taxon>
        <taxon>Pezizomycotina</taxon>
        <taxon>Dothideomycetes</taxon>
        <taxon>Dothideomycetidae</taxon>
        <taxon>Dothideales</taxon>
        <taxon>Saccotheciaceae</taxon>
        <taxon>Aureobasidium</taxon>
    </lineage>
</organism>
<evidence type="ECO:0000313" key="7">
    <source>
        <dbReference type="EMBL" id="THV67277.1"/>
    </source>
</evidence>
<evidence type="ECO:0000256" key="1">
    <source>
        <dbReference type="ARBA" id="ARBA00004604"/>
    </source>
</evidence>
<dbReference type="Pfam" id="PF08640">
    <property type="entry name" value="U3_assoc_6"/>
    <property type="match status" value="1"/>
</dbReference>
<dbReference type="Proteomes" id="UP000304951">
    <property type="component" value="Unassembled WGS sequence"/>
</dbReference>
<dbReference type="InterPro" id="IPR003107">
    <property type="entry name" value="HAT"/>
</dbReference>
<evidence type="ECO:0000256" key="2">
    <source>
        <dbReference type="ARBA" id="ARBA00010734"/>
    </source>
</evidence>
<dbReference type="GO" id="GO:0034388">
    <property type="term" value="C:Pwp2p-containing subcomplex of 90S preribosome"/>
    <property type="evidence" value="ECO:0007669"/>
    <property type="project" value="TreeGrafter"/>
</dbReference>
<sequence>MQYAHFPNTQTTVNMAAASDKARFYMEQSVPELQEYERKKIFSREEITSIARKRSEFEHLLNTPGAATPADYARYALYEMNLDSLRKKRSKRMGVKATAFAGQKKIFFVLERGVRRFQGDMGLWMQYLEYCRKEAANKKLAKALTQCLRMHPIKWDIWTWAAKYYFEQQADMPTARSYMQRGLRFCKRERKLWLEYAKLEMLYVAKIAARRKILGLDIERTEKKIDSTLDADADMMALPDVTADEIKPEGAPEPKQAVDEEALKKLAASPALNGDIPRIIFETSMRDFNDPSLAEQFFGVFAAFADVPCTTKLLQHIIDYLSDQDSVASKISMHICLAKLELRDTDTEEAIESAEFPLKLAKSLSVLKKGMGESPKHNADLAEKAVALLLPYFKYELDEDIEMVLRSAVTQYVRVLSQASFDRLKQVVKRQVKAGDEAEATLLVEIAGKTNPVQKAQLEALIVS</sequence>
<dbReference type="PANTHER" id="PTHR23271:SF1">
    <property type="entry name" value="U3 SMALL NUCLEOLAR RNA-ASSOCIATED PROTEIN 6 HOMOLOG"/>
    <property type="match status" value="1"/>
</dbReference>
<accession>A0A4S8SA95</accession>
<dbReference type="EMBL" id="QZAF01000421">
    <property type="protein sequence ID" value="THV67277.1"/>
    <property type="molecule type" value="Genomic_DNA"/>
</dbReference>
<dbReference type="GO" id="GO:0000462">
    <property type="term" value="P:maturation of SSU-rRNA from tricistronic rRNA transcript (SSU-rRNA, 5.8S rRNA, LSU-rRNA)"/>
    <property type="evidence" value="ECO:0007669"/>
    <property type="project" value="InterPro"/>
</dbReference>
<evidence type="ECO:0000256" key="4">
    <source>
        <dbReference type="ARBA" id="ARBA00022737"/>
    </source>
</evidence>